<protein>
    <submittedName>
        <fullName evidence="2">Uncharacterized protein</fullName>
    </submittedName>
</protein>
<dbReference type="EMBL" id="JARKIF010000005">
    <property type="protein sequence ID" value="KAJ7638385.1"/>
    <property type="molecule type" value="Genomic_DNA"/>
</dbReference>
<name>A0AAD7FU80_9AGAR</name>
<organism evidence="2 3">
    <name type="scientific">Roridomyces roridus</name>
    <dbReference type="NCBI Taxonomy" id="1738132"/>
    <lineage>
        <taxon>Eukaryota</taxon>
        <taxon>Fungi</taxon>
        <taxon>Dikarya</taxon>
        <taxon>Basidiomycota</taxon>
        <taxon>Agaricomycotina</taxon>
        <taxon>Agaricomycetes</taxon>
        <taxon>Agaricomycetidae</taxon>
        <taxon>Agaricales</taxon>
        <taxon>Marasmiineae</taxon>
        <taxon>Mycenaceae</taxon>
        <taxon>Roridomyces</taxon>
    </lineage>
</organism>
<feature type="region of interest" description="Disordered" evidence="1">
    <location>
        <begin position="1"/>
        <end position="47"/>
    </location>
</feature>
<gene>
    <name evidence="2" type="ORF">FB45DRAFT_1023181</name>
</gene>
<dbReference type="Proteomes" id="UP001221142">
    <property type="component" value="Unassembled WGS sequence"/>
</dbReference>
<comment type="caution">
    <text evidence="2">The sequence shown here is derived from an EMBL/GenBank/DDBJ whole genome shotgun (WGS) entry which is preliminary data.</text>
</comment>
<feature type="compositionally biased region" description="Low complexity" evidence="1">
    <location>
        <begin position="34"/>
        <end position="45"/>
    </location>
</feature>
<reference evidence="2" key="1">
    <citation type="submission" date="2023-03" db="EMBL/GenBank/DDBJ databases">
        <title>Massive genome expansion in bonnet fungi (Mycena s.s.) driven by repeated elements and novel gene families across ecological guilds.</title>
        <authorList>
            <consortium name="Lawrence Berkeley National Laboratory"/>
            <person name="Harder C.B."/>
            <person name="Miyauchi S."/>
            <person name="Viragh M."/>
            <person name="Kuo A."/>
            <person name="Thoen E."/>
            <person name="Andreopoulos B."/>
            <person name="Lu D."/>
            <person name="Skrede I."/>
            <person name="Drula E."/>
            <person name="Henrissat B."/>
            <person name="Morin E."/>
            <person name="Kohler A."/>
            <person name="Barry K."/>
            <person name="LaButti K."/>
            <person name="Morin E."/>
            <person name="Salamov A."/>
            <person name="Lipzen A."/>
            <person name="Mereny Z."/>
            <person name="Hegedus B."/>
            <person name="Baldrian P."/>
            <person name="Stursova M."/>
            <person name="Weitz H."/>
            <person name="Taylor A."/>
            <person name="Grigoriev I.V."/>
            <person name="Nagy L.G."/>
            <person name="Martin F."/>
            <person name="Kauserud H."/>
        </authorList>
    </citation>
    <scope>NUCLEOTIDE SEQUENCE</scope>
    <source>
        <strain evidence="2">9284</strain>
    </source>
</reference>
<dbReference type="AlphaFoldDB" id="A0AAD7FU80"/>
<evidence type="ECO:0000256" key="1">
    <source>
        <dbReference type="SAM" id="MobiDB-lite"/>
    </source>
</evidence>
<keyword evidence="3" id="KW-1185">Reference proteome</keyword>
<evidence type="ECO:0000313" key="2">
    <source>
        <dbReference type="EMBL" id="KAJ7638385.1"/>
    </source>
</evidence>
<proteinExistence type="predicted"/>
<sequence length="367" mass="40328">MSADPPSYDSASQSLDVADKKAAPSLVKSRLSAHHSSTPSESTSSLFHAFRKKKRPTATEIPKTIFADVRLALQPDSGSVDERIALLKHCAELSAQYSARDINFASLLQQLDFHGHTALYWAIVNNPGPEEGPFDLVGTVVRFSGPLNRFTDGRGTKGFGALPEEDRFLLNTLVPPEEIKLDLMEGPDQPFSVKFKIPMYKKRMMLARQIKLEFIARERMWCLSFFTPANSPLRPKDGSDAGFFEKGQWAASIQLVESMSRSTEMHCAMVVMDQPNTARKPVHAWSQALSNEPLQGGSTPHGKSGNFAFACWWAIFGDGPQGERSCIAEDGSITGILGVKLSRNTTSPKEWPPADIPTKADAECIVC</sequence>
<accession>A0AAD7FU80</accession>
<evidence type="ECO:0000313" key="3">
    <source>
        <dbReference type="Proteomes" id="UP001221142"/>
    </source>
</evidence>